<evidence type="ECO:0000256" key="5">
    <source>
        <dbReference type="ARBA" id="ARBA00022729"/>
    </source>
</evidence>
<gene>
    <name evidence="8" type="ORF">D0Y65_049448</name>
    <name evidence="7" type="ORF">glysoja_028836</name>
</gene>
<evidence type="ECO:0000256" key="6">
    <source>
        <dbReference type="RuleBase" id="RU367044"/>
    </source>
</evidence>
<evidence type="ECO:0000256" key="2">
    <source>
        <dbReference type="ARBA" id="ARBA00005581"/>
    </source>
</evidence>
<dbReference type="EMBL" id="KN671692">
    <property type="protein sequence ID" value="KHM99379.1"/>
    <property type="molecule type" value="Genomic_DNA"/>
</dbReference>
<evidence type="ECO:0000256" key="3">
    <source>
        <dbReference type="ARBA" id="ARBA00022471"/>
    </source>
</evidence>
<evidence type="ECO:0000256" key="4">
    <source>
        <dbReference type="ARBA" id="ARBA00022525"/>
    </source>
</evidence>
<organism evidence="7">
    <name type="scientific">Glycine soja</name>
    <name type="common">Wild soybean</name>
    <dbReference type="NCBI Taxonomy" id="3848"/>
    <lineage>
        <taxon>Eukaryota</taxon>
        <taxon>Viridiplantae</taxon>
        <taxon>Streptophyta</taxon>
        <taxon>Embryophyta</taxon>
        <taxon>Tracheophyta</taxon>
        <taxon>Spermatophyta</taxon>
        <taxon>Magnoliopsida</taxon>
        <taxon>eudicotyledons</taxon>
        <taxon>Gunneridae</taxon>
        <taxon>Pentapetalae</taxon>
        <taxon>rosids</taxon>
        <taxon>fabids</taxon>
        <taxon>Fabales</taxon>
        <taxon>Fabaceae</taxon>
        <taxon>Papilionoideae</taxon>
        <taxon>50 kb inversion clade</taxon>
        <taxon>NPAAA clade</taxon>
        <taxon>indigoferoid/millettioid clade</taxon>
        <taxon>Phaseoleae</taxon>
        <taxon>Glycine</taxon>
        <taxon>Glycine subgen. Soja</taxon>
    </lineage>
</organism>
<comment type="similarity">
    <text evidence="2 6">Belongs to the plant self-incompatibility (S1) protein family.</text>
</comment>
<dbReference type="EMBL" id="QZWG01000018">
    <property type="protein sequence ID" value="RZB53508.1"/>
    <property type="molecule type" value="Genomic_DNA"/>
</dbReference>
<keyword evidence="5 6" id="KW-0732">Signal</keyword>
<dbReference type="GO" id="GO:0005576">
    <property type="term" value="C:extracellular region"/>
    <property type="evidence" value="ECO:0007669"/>
    <property type="project" value="UniProtKB-SubCell"/>
</dbReference>
<evidence type="ECO:0000313" key="8">
    <source>
        <dbReference type="EMBL" id="RZB53508.1"/>
    </source>
</evidence>
<evidence type="ECO:0000256" key="1">
    <source>
        <dbReference type="ARBA" id="ARBA00004613"/>
    </source>
</evidence>
<feature type="chain" id="PRO_5041001472" description="S-protein homolog" evidence="6">
    <location>
        <begin position="27"/>
        <end position="132"/>
    </location>
</feature>
<reference evidence="8 9" key="2">
    <citation type="submission" date="2018-09" db="EMBL/GenBank/DDBJ databases">
        <title>A high-quality reference genome of wild soybean provides a powerful tool to mine soybean genomes.</title>
        <authorList>
            <person name="Xie M."/>
            <person name="Chung C.Y.L."/>
            <person name="Li M.-W."/>
            <person name="Wong F.-L."/>
            <person name="Chan T.-F."/>
            <person name="Lam H.-M."/>
        </authorList>
    </citation>
    <scope>NUCLEOTIDE SEQUENCE [LARGE SCALE GENOMIC DNA]</scope>
    <source>
        <strain evidence="9">cv. W05</strain>
        <tissue evidence="8">Hypocotyl of etiolated seedlings</tissue>
    </source>
</reference>
<dbReference type="AlphaFoldDB" id="A0A0B2NQQ2"/>
<evidence type="ECO:0000313" key="7">
    <source>
        <dbReference type="EMBL" id="KHM99379.1"/>
    </source>
</evidence>
<protein>
    <recommendedName>
        <fullName evidence="6">S-protein homolog</fullName>
    </recommendedName>
</protein>
<keyword evidence="4 6" id="KW-0964">Secreted</keyword>
<feature type="signal peptide" evidence="6">
    <location>
        <begin position="1"/>
        <end position="26"/>
    </location>
</feature>
<name>A0A0B2NQQ2_GLYSO</name>
<dbReference type="GO" id="GO:0060320">
    <property type="term" value="P:rejection of self pollen"/>
    <property type="evidence" value="ECO:0007669"/>
    <property type="project" value="UniProtKB-KW"/>
</dbReference>
<reference evidence="7" key="1">
    <citation type="submission" date="2014-07" db="EMBL/GenBank/DDBJ databases">
        <title>Identification of a novel salt tolerance gene in wild soybean by whole-genome sequencing.</title>
        <authorList>
            <person name="Lam H.-M."/>
            <person name="Qi X."/>
            <person name="Li M.-W."/>
            <person name="Liu X."/>
            <person name="Xie M."/>
            <person name="Ni M."/>
            <person name="Xu X."/>
        </authorList>
    </citation>
    <scope>NUCLEOTIDE SEQUENCE [LARGE SCALE GENOMIC DNA]</scope>
    <source>
        <tissue evidence="7">Root</tissue>
    </source>
</reference>
<keyword evidence="3 6" id="KW-0713">Self-incompatibility</keyword>
<dbReference type="PANTHER" id="PTHR31232">
    <property type="match status" value="1"/>
</dbReference>
<evidence type="ECO:0000313" key="9">
    <source>
        <dbReference type="Proteomes" id="UP000289340"/>
    </source>
</evidence>
<dbReference type="InterPro" id="IPR010264">
    <property type="entry name" value="Self-incomp_S1"/>
</dbReference>
<comment type="subcellular location">
    <subcellularLocation>
        <location evidence="1 6">Secreted</location>
    </subcellularLocation>
</comment>
<dbReference type="Pfam" id="PF05938">
    <property type="entry name" value="Self-incomp_S1"/>
    <property type="match status" value="1"/>
</dbReference>
<dbReference type="Proteomes" id="UP000053555">
    <property type="component" value="Unassembled WGS sequence"/>
</dbReference>
<dbReference type="Proteomes" id="UP000289340">
    <property type="component" value="Chromosome 18"/>
</dbReference>
<sequence>MSLFARSVSTLRVLILLLSTLNNTMAVKALIRVTNDLGVLDITVSCKVDDNHPHVLSPGTYYEWNFSPDNEFGTEPLFSNCSFQWERGHYHTFDLYVEVRDGDCSKCLWLIKPDSPCRYTGNSRFACYQWKT</sequence>
<accession>A0A0B2NQQ2</accession>
<proteinExistence type="inferred from homology"/>
<dbReference type="PANTHER" id="PTHR31232:SF131">
    <property type="entry name" value="PLANT SELF-INCOMPATIBILITY PROTEIN S1 FAMILY"/>
    <property type="match status" value="1"/>
</dbReference>
<keyword evidence="9" id="KW-1185">Reference proteome</keyword>